<dbReference type="PANTHER" id="PTHR23279:SF37">
    <property type="entry name" value="DEFECTIVE PROBOSCIS EXTENSION RESPONSE 13, ISOFORM B"/>
    <property type="match status" value="1"/>
</dbReference>
<dbReference type="GO" id="GO:0050808">
    <property type="term" value="P:synapse organization"/>
    <property type="evidence" value="ECO:0007669"/>
    <property type="project" value="TreeGrafter"/>
</dbReference>
<feature type="domain" description="Ig-like" evidence="1">
    <location>
        <begin position="63"/>
        <end position="160"/>
    </location>
</feature>
<dbReference type="InterPro" id="IPR036179">
    <property type="entry name" value="Ig-like_dom_sf"/>
</dbReference>
<dbReference type="Gene3D" id="2.60.40.10">
    <property type="entry name" value="Immunoglobulins"/>
    <property type="match status" value="1"/>
</dbReference>
<dbReference type="InterPro" id="IPR013106">
    <property type="entry name" value="Ig_V-set"/>
</dbReference>
<dbReference type="EMBL" id="JAPXFL010000005">
    <property type="protein sequence ID" value="KAK9506315.1"/>
    <property type="molecule type" value="Genomic_DNA"/>
</dbReference>
<evidence type="ECO:0000259" key="1">
    <source>
        <dbReference type="PROSITE" id="PS50835"/>
    </source>
</evidence>
<dbReference type="InterPro" id="IPR007110">
    <property type="entry name" value="Ig-like_dom"/>
</dbReference>
<dbReference type="InterPro" id="IPR003598">
    <property type="entry name" value="Ig_sub2"/>
</dbReference>
<protein>
    <recommendedName>
        <fullName evidence="1">Ig-like domain-containing protein</fullName>
    </recommendedName>
</protein>
<dbReference type="InterPro" id="IPR037448">
    <property type="entry name" value="Zig-8"/>
</dbReference>
<dbReference type="Proteomes" id="UP001461498">
    <property type="component" value="Unassembled WGS sequence"/>
</dbReference>
<keyword evidence="3" id="KW-1185">Reference proteome</keyword>
<dbReference type="FunFam" id="2.60.40.10:FF:000129">
    <property type="entry name" value="CLUMA_CG018772, isoform A"/>
    <property type="match status" value="1"/>
</dbReference>
<evidence type="ECO:0000313" key="3">
    <source>
        <dbReference type="Proteomes" id="UP001461498"/>
    </source>
</evidence>
<dbReference type="PANTHER" id="PTHR23279">
    <property type="entry name" value="DEFECTIVE PROBOSCIS EXTENSION RESPONSE DPR -RELATED"/>
    <property type="match status" value="1"/>
</dbReference>
<name>A0AAW1D813_9HEMI</name>
<comment type="caution">
    <text evidence="2">The sequence shown here is derived from an EMBL/GenBank/DDBJ whole genome shotgun (WGS) entry which is preliminary data.</text>
</comment>
<sequence>MTIFSDFLSSENRLNETSYGDLSAEHIGLWSTNIQIRLMARKFCSNDLSGVEERRDWGIKTKSGITFMTRNSSMVTVQAGTKAIVPCMVRNLCDGTVSWIKRDEYQLLTVGLATYAGDERFQSLHQFNSDDWSLQIKFVQLRDAGLYECQVTSHPPSSIFIHLKVVGKINNC</sequence>
<dbReference type="GO" id="GO:0032589">
    <property type="term" value="C:neuron projection membrane"/>
    <property type="evidence" value="ECO:0007669"/>
    <property type="project" value="TreeGrafter"/>
</dbReference>
<organism evidence="2 3">
    <name type="scientific">Rhynocoris fuscipes</name>
    <dbReference type="NCBI Taxonomy" id="488301"/>
    <lineage>
        <taxon>Eukaryota</taxon>
        <taxon>Metazoa</taxon>
        <taxon>Ecdysozoa</taxon>
        <taxon>Arthropoda</taxon>
        <taxon>Hexapoda</taxon>
        <taxon>Insecta</taxon>
        <taxon>Pterygota</taxon>
        <taxon>Neoptera</taxon>
        <taxon>Paraneoptera</taxon>
        <taxon>Hemiptera</taxon>
        <taxon>Heteroptera</taxon>
        <taxon>Panheteroptera</taxon>
        <taxon>Cimicomorpha</taxon>
        <taxon>Reduviidae</taxon>
        <taxon>Harpactorinae</taxon>
        <taxon>Harpactorini</taxon>
        <taxon>Rhynocoris</taxon>
    </lineage>
</organism>
<dbReference type="SUPFAM" id="SSF48726">
    <property type="entry name" value="Immunoglobulin"/>
    <property type="match status" value="1"/>
</dbReference>
<dbReference type="SMART" id="SM00408">
    <property type="entry name" value="IGc2"/>
    <property type="match status" value="1"/>
</dbReference>
<dbReference type="SMART" id="SM00409">
    <property type="entry name" value="IG"/>
    <property type="match status" value="1"/>
</dbReference>
<dbReference type="Pfam" id="PF07686">
    <property type="entry name" value="V-set"/>
    <property type="match status" value="1"/>
</dbReference>
<accession>A0AAW1D813</accession>
<dbReference type="PROSITE" id="PS50835">
    <property type="entry name" value="IG_LIKE"/>
    <property type="match status" value="1"/>
</dbReference>
<dbReference type="InterPro" id="IPR003599">
    <property type="entry name" value="Ig_sub"/>
</dbReference>
<dbReference type="AlphaFoldDB" id="A0AAW1D813"/>
<proteinExistence type="predicted"/>
<gene>
    <name evidence="2" type="ORF">O3M35_008272</name>
</gene>
<evidence type="ECO:0000313" key="2">
    <source>
        <dbReference type="EMBL" id="KAK9506315.1"/>
    </source>
</evidence>
<dbReference type="InterPro" id="IPR013783">
    <property type="entry name" value="Ig-like_fold"/>
</dbReference>
<reference evidence="2 3" key="1">
    <citation type="submission" date="2022-12" db="EMBL/GenBank/DDBJ databases">
        <title>Chromosome-level genome assembly of true bugs.</title>
        <authorList>
            <person name="Ma L."/>
            <person name="Li H."/>
        </authorList>
    </citation>
    <scope>NUCLEOTIDE SEQUENCE [LARGE SCALE GENOMIC DNA]</scope>
    <source>
        <strain evidence="2">Lab_2022b</strain>
    </source>
</reference>